<keyword evidence="2" id="KW-1185">Reference proteome</keyword>
<evidence type="ECO:0000313" key="2">
    <source>
        <dbReference type="Proteomes" id="UP001151760"/>
    </source>
</evidence>
<sequence>MIKNGGNGSFRVVFPLVRLVSLLRGFNSSRIHFLNFFNDPRIIREQRIAAYKGYRGGVLRSRGGRIARWKVFRGVWVSRLENGQQGGDVAFLVTKGGKIFMLAVVIECSLDSGRIWVDGIRCATQIDRRGLMIGVFRLKKILMRVEYPQELFSAVDLLSLQFLVVNSWNLLTLGLRYFPFDPQIVVLISLLYSHRWEMHIHQDKICQLKYHVHRLLLFPQHICFERILILVRSNHSGRVLVSLLALCHGSSLGFQGCSKNRMSSLPDGIQIRECDAKALRGYGMIHEDGDNDTNDGDDDGRER</sequence>
<comment type="caution">
    <text evidence="1">The sequence shown here is derived from an EMBL/GenBank/DDBJ whole genome shotgun (WGS) entry which is preliminary data.</text>
</comment>
<organism evidence="1 2">
    <name type="scientific">Tanacetum coccineum</name>
    <dbReference type="NCBI Taxonomy" id="301880"/>
    <lineage>
        <taxon>Eukaryota</taxon>
        <taxon>Viridiplantae</taxon>
        <taxon>Streptophyta</taxon>
        <taxon>Embryophyta</taxon>
        <taxon>Tracheophyta</taxon>
        <taxon>Spermatophyta</taxon>
        <taxon>Magnoliopsida</taxon>
        <taxon>eudicotyledons</taxon>
        <taxon>Gunneridae</taxon>
        <taxon>Pentapetalae</taxon>
        <taxon>asterids</taxon>
        <taxon>campanulids</taxon>
        <taxon>Asterales</taxon>
        <taxon>Asteraceae</taxon>
        <taxon>Asteroideae</taxon>
        <taxon>Anthemideae</taxon>
        <taxon>Anthemidinae</taxon>
        <taxon>Tanacetum</taxon>
    </lineage>
</organism>
<accession>A0ABQ4ZN73</accession>
<name>A0ABQ4ZN73_9ASTR</name>
<gene>
    <name evidence="1" type="ORF">Tco_0773842</name>
</gene>
<proteinExistence type="predicted"/>
<evidence type="ECO:0000313" key="1">
    <source>
        <dbReference type="EMBL" id="GJS91206.1"/>
    </source>
</evidence>
<protein>
    <submittedName>
        <fullName evidence="1">Uncharacterized protein</fullName>
    </submittedName>
</protein>
<reference evidence="1" key="1">
    <citation type="journal article" date="2022" name="Int. J. Mol. Sci.">
        <title>Draft Genome of Tanacetum Coccineum: Genomic Comparison of Closely Related Tanacetum-Family Plants.</title>
        <authorList>
            <person name="Yamashiro T."/>
            <person name="Shiraishi A."/>
            <person name="Nakayama K."/>
            <person name="Satake H."/>
        </authorList>
    </citation>
    <scope>NUCLEOTIDE SEQUENCE</scope>
</reference>
<dbReference type="Proteomes" id="UP001151760">
    <property type="component" value="Unassembled WGS sequence"/>
</dbReference>
<dbReference type="EMBL" id="BQNB010011487">
    <property type="protein sequence ID" value="GJS91206.1"/>
    <property type="molecule type" value="Genomic_DNA"/>
</dbReference>
<reference evidence="1" key="2">
    <citation type="submission" date="2022-01" db="EMBL/GenBank/DDBJ databases">
        <authorList>
            <person name="Yamashiro T."/>
            <person name="Shiraishi A."/>
            <person name="Satake H."/>
            <person name="Nakayama K."/>
        </authorList>
    </citation>
    <scope>NUCLEOTIDE SEQUENCE</scope>
</reference>